<feature type="domain" description="RNA polymerase sigma-70 region 2" evidence="6">
    <location>
        <begin position="11"/>
        <end position="76"/>
    </location>
</feature>
<dbReference type="InterPro" id="IPR013324">
    <property type="entry name" value="RNA_pol_sigma_r3/r4-like"/>
</dbReference>
<name>W9G748_9MICO</name>
<dbReference type="NCBIfam" id="TIGR02937">
    <property type="entry name" value="sigma70-ECF"/>
    <property type="match status" value="1"/>
</dbReference>
<dbReference type="InterPro" id="IPR007627">
    <property type="entry name" value="RNA_pol_sigma70_r2"/>
</dbReference>
<comment type="similarity">
    <text evidence="1">Belongs to the sigma-70 factor family. ECF subfamily.</text>
</comment>
<dbReference type="OrthoDB" id="3777963at2"/>
<evidence type="ECO:0000259" key="7">
    <source>
        <dbReference type="Pfam" id="PF08281"/>
    </source>
</evidence>
<proteinExistence type="inferred from homology"/>
<feature type="domain" description="RNA polymerase sigma factor 70 region 4 type 2" evidence="7">
    <location>
        <begin position="102"/>
        <end position="154"/>
    </location>
</feature>
<keyword evidence="4" id="KW-0238">DNA-binding</keyword>
<keyword evidence="3" id="KW-0731">Sigma factor</keyword>
<comment type="caution">
    <text evidence="8">The sequence shown here is derived from an EMBL/GenBank/DDBJ whole genome shotgun (WGS) entry which is preliminary data.</text>
</comment>
<dbReference type="PATRIC" id="fig|1386089.3.peg.3088"/>
<dbReference type="Gene3D" id="1.10.10.10">
    <property type="entry name" value="Winged helix-like DNA-binding domain superfamily/Winged helix DNA-binding domain"/>
    <property type="match status" value="1"/>
</dbReference>
<keyword evidence="9" id="KW-1185">Reference proteome</keyword>
<dbReference type="GO" id="GO:0006352">
    <property type="term" value="P:DNA-templated transcription initiation"/>
    <property type="evidence" value="ECO:0007669"/>
    <property type="project" value="InterPro"/>
</dbReference>
<dbReference type="InterPro" id="IPR039425">
    <property type="entry name" value="RNA_pol_sigma-70-like"/>
</dbReference>
<dbReference type="InterPro" id="IPR013325">
    <property type="entry name" value="RNA_pol_sigma_r2"/>
</dbReference>
<dbReference type="STRING" id="1386089.N865_14045"/>
<keyword evidence="5" id="KW-0804">Transcription</keyword>
<dbReference type="Pfam" id="PF08281">
    <property type="entry name" value="Sigma70_r4_2"/>
    <property type="match status" value="1"/>
</dbReference>
<evidence type="ECO:0000256" key="3">
    <source>
        <dbReference type="ARBA" id="ARBA00023082"/>
    </source>
</evidence>
<dbReference type="eggNOG" id="COG1595">
    <property type="taxonomic scope" value="Bacteria"/>
</dbReference>
<dbReference type="EMBL" id="AWSA01000037">
    <property type="protein sequence ID" value="EWT00643.1"/>
    <property type="molecule type" value="Genomic_DNA"/>
</dbReference>
<protein>
    <submittedName>
        <fullName evidence="8">RNA polymerase sigma24 factor</fullName>
    </submittedName>
</protein>
<evidence type="ECO:0000256" key="5">
    <source>
        <dbReference type="ARBA" id="ARBA00023163"/>
    </source>
</evidence>
<dbReference type="AlphaFoldDB" id="W9G748"/>
<accession>W9G748</accession>
<evidence type="ECO:0000313" key="8">
    <source>
        <dbReference type="EMBL" id="EWT00643.1"/>
    </source>
</evidence>
<dbReference type="SUPFAM" id="SSF88946">
    <property type="entry name" value="Sigma2 domain of RNA polymerase sigma factors"/>
    <property type="match status" value="1"/>
</dbReference>
<dbReference type="SUPFAM" id="SSF88659">
    <property type="entry name" value="Sigma3 and sigma4 domains of RNA polymerase sigma factors"/>
    <property type="match status" value="1"/>
</dbReference>
<dbReference type="Gene3D" id="1.10.1740.10">
    <property type="match status" value="1"/>
</dbReference>
<dbReference type="PANTHER" id="PTHR43133:SF50">
    <property type="entry name" value="ECF RNA POLYMERASE SIGMA FACTOR SIGM"/>
    <property type="match status" value="1"/>
</dbReference>
<sequence>MEVEDPIRVVYDASYPVLVAQLLAICGNHLEAEEVVQEAFIAAMTHRREFLEVANKEAWLRTTAVNVMRNRWRRARIFGRIVPRLRQDVAFDVGPDARADHVAIVAALAQLSAPIRETVVLYYIVDLPIVQVAQEQDIPVGTVKARLARARTQLAGLLGEWETDHV</sequence>
<dbReference type="GO" id="GO:0016987">
    <property type="term" value="F:sigma factor activity"/>
    <property type="evidence" value="ECO:0007669"/>
    <property type="project" value="UniProtKB-KW"/>
</dbReference>
<keyword evidence="2" id="KW-0805">Transcription regulation</keyword>
<gene>
    <name evidence="8" type="ORF">N865_14045</name>
</gene>
<dbReference type="PANTHER" id="PTHR43133">
    <property type="entry name" value="RNA POLYMERASE ECF-TYPE SIGMA FACTO"/>
    <property type="match status" value="1"/>
</dbReference>
<evidence type="ECO:0000256" key="4">
    <source>
        <dbReference type="ARBA" id="ARBA00023125"/>
    </source>
</evidence>
<dbReference type="InterPro" id="IPR014284">
    <property type="entry name" value="RNA_pol_sigma-70_dom"/>
</dbReference>
<evidence type="ECO:0000259" key="6">
    <source>
        <dbReference type="Pfam" id="PF04542"/>
    </source>
</evidence>
<dbReference type="GO" id="GO:0003677">
    <property type="term" value="F:DNA binding"/>
    <property type="evidence" value="ECO:0007669"/>
    <property type="project" value="UniProtKB-KW"/>
</dbReference>
<reference evidence="8 9" key="1">
    <citation type="submission" date="2013-08" db="EMBL/GenBank/DDBJ databases">
        <title>Intrasporangium oryzae NRRL B-24470.</title>
        <authorList>
            <person name="Liu H."/>
            <person name="Wang G."/>
        </authorList>
    </citation>
    <scope>NUCLEOTIDE SEQUENCE [LARGE SCALE GENOMIC DNA]</scope>
    <source>
        <strain evidence="8 9">NRRL B-24470</strain>
    </source>
</reference>
<dbReference type="Proteomes" id="UP000019489">
    <property type="component" value="Unassembled WGS sequence"/>
</dbReference>
<dbReference type="InterPro" id="IPR013249">
    <property type="entry name" value="RNA_pol_sigma70_r4_t2"/>
</dbReference>
<evidence type="ECO:0000256" key="1">
    <source>
        <dbReference type="ARBA" id="ARBA00010641"/>
    </source>
</evidence>
<evidence type="ECO:0000256" key="2">
    <source>
        <dbReference type="ARBA" id="ARBA00023015"/>
    </source>
</evidence>
<evidence type="ECO:0000313" key="9">
    <source>
        <dbReference type="Proteomes" id="UP000019489"/>
    </source>
</evidence>
<dbReference type="InterPro" id="IPR036388">
    <property type="entry name" value="WH-like_DNA-bd_sf"/>
</dbReference>
<dbReference type="RefSeq" id="WP_034807890.1">
    <property type="nucleotide sequence ID" value="NZ_AWSA01000037.1"/>
</dbReference>
<dbReference type="Pfam" id="PF04542">
    <property type="entry name" value="Sigma70_r2"/>
    <property type="match status" value="1"/>
</dbReference>
<organism evidence="8 9">
    <name type="scientific">Intrasporangium oryzae NRRL B-24470</name>
    <dbReference type="NCBI Taxonomy" id="1386089"/>
    <lineage>
        <taxon>Bacteria</taxon>
        <taxon>Bacillati</taxon>
        <taxon>Actinomycetota</taxon>
        <taxon>Actinomycetes</taxon>
        <taxon>Micrococcales</taxon>
        <taxon>Intrasporangiaceae</taxon>
        <taxon>Intrasporangium</taxon>
    </lineage>
</organism>